<keyword evidence="8" id="KW-0378">Hydrolase</keyword>
<evidence type="ECO:0000256" key="2">
    <source>
        <dbReference type="ARBA" id="ARBA00022525"/>
    </source>
</evidence>
<protein>
    <submittedName>
        <fullName evidence="8">Aminopeptidase</fullName>
    </submittedName>
</protein>
<dbReference type="InterPro" id="IPR045175">
    <property type="entry name" value="M28_fam"/>
</dbReference>
<dbReference type="RefSeq" id="WP_086814896.1">
    <property type="nucleotide sequence ID" value="NZ_BJMM01000002.1"/>
</dbReference>
<dbReference type="OrthoDB" id="9787436at2"/>
<keyword evidence="5" id="KW-0119">Carbohydrate metabolism</keyword>
<keyword evidence="3" id="KW-0482">Metalloprotease</keyword>
<dbReference type="InterPro" id="IPR036116">
    <property type="entry name" value="FN3_sf"/>
</dbReference>
<accession>A0A4Y3QUI6</accession>
<feature type="compositionally biased region" description="Pro residues" evidence="6">
    <location>
        <begin position="1"/>
        <end position="11"/>
    </location>
</feature>
<sequence>MAQPPQQPGPSGPAERPAGQRQGTGRRAVLAGAASAVAAGAAGLAAGPAAAAGRPGGPDDGRESRRATAQPPDRELRALLREIDPRRIERTVRTLAAFGTRHTLSAQDDPERGIGAARDWIHERMAAYAEASGGRMTVEVQSWIQEPGERIPRPTRLANVVATLRGTEDPERVHVVSGHYDSRASDVMDAESDAPGADDDASGVAVVLELVRVMARRRPAATLVFAAVAGEEQGLYGAAHLAESLRRDGARVRAMFTDDIVGSSTADDGSRDPYTVRLFAEGVPTAETAEEAELRRKVGGENDSPSRQLARFVRDVAENEATGMRVRTVHRRDRYLRGGDHIPFLERGFPAARFTEPAEDFAHQHQDVRVEDGKQYGDLPEFCDFDYIARVARVNAAALWSLAVAPEAPPGARILTGSLTNDTALEWERPPAGQGPRPVRYEIVRRETSRNEWTHVRDVGDTTRYTVGLSKDNLFFGVRAVGPGGHRSPVAFPVPGEPAT</sequence>
<dbReference type="InterPro" id="IPR006311">
    <property type="entry name" value="TAT_signal"/>
</dbReference>
<keyword evidence="2" id="KW-0964">Secreted</keyword>
<dbReference type="PANTHER" id="PTHR12147">
    <property type="entry name" value="METALLOPEPTIDASE M28 FAMILY MEMBER"/>
    <property type="match status" value="1"/>
</dbReference>
<organism evidence="8 9">
    <name type="scientific">Streptomyces cacaoi</name>
    <dbReference type="NCBI Taxonomy" id="1898"/>
    <lineage>
        <taxon>Bacteria</taxon>
        <taxon>Bacillati</taxon>
        <taxon>Actinomycetota</taxon>
        <taxon>Actinomycetes</taxon>
        <taxon>Kitasatosporales</taxon>
        <taxon>Streptomycetaceae</taxon>
        <taxon>Streptomyces</taxon>
    </lineage>
</organism>
<name>A0A4Y3QUI6_STRCI</name>
<gene>
    <name evidence="8" type="ORF">SCA03_02410</name>
</gene>
<dbReference type="InterPro" id="IPR003961">
    <property type="entry name" value="FN3_dom"/>
</dbReference>
<proteinExistence type="predicted"/>
<keyword evidence="4" id="KW-0326">Glycosidase</keyword>
<dbReference type="SUPFAM" id="SSF53187">
    <property type="entry name" value="Zn-dependent exopeptidases"/>
    <property type="match status" value="1"/>
</dbReference>
<dbReference type="GO" id="GO:0004177">
    <property type="term" value="F:aminopeptidase activity"/>
    <property type="evidence" value="ECO:0007669"/>
    <property type="project" value="UniProtKB-KW"/>
</dbReference>
<dbReference type="GO" id="GO:0000272">
    <property type="term" value="P:polysaccharide catabolic process"/>
    <property type="evidence" value="ECO:0007669"/>
    <property type="project" value="UniProtKB-KW"/>
</dbReference>
<dbReference type="Gene3D" id="2.60.40.10">
    <property type="entry name" value="Immunoglobulins"/>
    <property type="match status" value="1"/>
</dbReference>
<evidence type="ECO:0000256" key="3">
    <source>
        <dbReference type="ARBA" id="ARBA00023049"/>
    </source>
</evidence>
<dbReference type="InterPro" id="IPR013783">
    <property type="entry name" value="Ig-like_fold"/>
</dbReference>
<feature type="compositionally biased region" description="Basic and acidic residues" evidence="6">
    <location>
        <begin position="57"/>
        <end position="73"/>
    </location>
</feature>
<comment type="subcellular location">
    <subcellularLocation>
        <location evidence="1">Secreted</location>
    </subcellularLocation>
</comment>
<dbReference type="GO" id="GO:0008235">
    <property type="term" value="F:metalloexopeptidase activity"/>
    <property type="evidence" value="ECO:0007669"/>
    <property type="project" value="InterPro"/>
</dbReference>
<keyword evidence="5" id="KW-0624">Polysaccharide degradation</keyword>
<feature type="compositionally biased region" description="Low complexity" evidence="6">
    <location>
        <begin position="25"/>
        <end position="53"/>
    </location>
</feature>
<dbReference type="GO" id="GO:0016798">
    <property type="term" value="F:hydrolase activity, acting on glycosyl bonds"/>
    <property type="evidence" value="ECO:0007669"/>
    <property type="project" value="UniProtKB-KW"/>
</dbReference>
<dbReference type="Pfam" id="PF04389">
    <property type="entry name" value="Peptidase_M28"/>
    <property type="match status" value="1"/>
</dbReference>
<evidence type="ECO:0000256" key="1">
    <source>
        <dbReference type="ARBA" id="ARBA00004613"/>
    </source>
</evidence>
<evidence type="ECO:0000259" key="7">
    <source>
        <dbReference type="PROSITE" id="PS50853"/>
    </source>
</evidence>
<dbReference type="EMBL" id="BJMM01000002">
    <property type="protein sequence ID" value="GEB47690.1"/>
    <property type="molecule type" value="Genomic_DNA"/>
</dbReference>
<dbReference type="GO" id="GO:0005576">
    <property type="term" value="C:extracellular region"/>
    <property type="evidence" value="ECO:0007669"/>
    <property type="project" value="UniProtKB-SubCell"/>
</dbReference>
<dbReference type="GO" id="GO:0006508">
    <property type="term" value="P:proteolysis"/>
    <property type="evidence" value="ECO:0007669"/>
    <property type="project" value="InterPro"/>
</dbReference>
<feature type="region of interest" description="Disordered" evidence="6">
    <location>
        <begin position="1"/>
        <end position="73"/>
    </location>
</feature>
<feature type="domain" description="Fibronectin type-III" evidence="7">
    <location>
        <begin position="409"/>
        <end position="500"/>
    </location>
</feature>
<dbReference type="Proteomes" id="UP000319210">
    <property type="component" value="Unassembled WGS sequence"/>
</dbReference>
<keyword evidence="8" id="KW-0031">Aminopeptidase</keyword>
<evidence type="ECO:0000256" key="4">
    <source>
        <dbReference type="ARBA" id="ARBA00023295"/>
    </source>
</evidence>
<evidence type="ECO:0000313" key="9">
    <source>
        <dbReference type="Proteomes" id="UP000319210"/>
    </source>
</evidence>
<evidence type="ECO:0000256" key="5">
    <source>
        <dbReference type="ARBA" id="ARBA00023326"/>
    </source>
</evidence>
<evidence type="ECO:0000313" key="8">
    <source>
        <dbReference type="EMBL" id="GEB47690.1"/>
    </source>
</evidence>
<keyword evidence="8" id="KW-0645">Protease</keyword>
<dbReference type="PANTHER" id="PTHR12147:SF26">
    <property type="entry name" value="PEPTIDASE M28 DOMAIN-CONTAINING PROTEIN"/>
    <property type="match status" value="1"/>
</dbReference>
<evidence type="ECO:0000256" key="6">
    <source>
        <dbReference type="SAM" id="MobiDB-lite"/>
    </source>
</evidence>
<dbReference type="Gene3D" id="3.40.630.10">
    <property type="entry name" value="Zn peptidases"/>
    <property type="match status" value="1"/>
</dbReference>
<keyword evidence="9" id="KW-1185">Reference proteome</keyword>
<dbReference type="PROSITE" id="PS50853">
    <property type="entry name" value="FN3"/>
    <property type="match status" value="1"/>
</dbReference>
<reference evidence="8 9" key="1">
    <citation type="submission" date="2019-06" db="EMBL/GenBank/DDBJ databases">
        <title>Whole genome shotgun sequence of Streptomyces cacaoi subsp. cacaoi NBRC 12748.</title>
        <authorList>
            <person name="Hosoyama A."/>
            <person name="Uohara A."/>
            <person name="Ohji S."/>
            <person name="Ichikawa N."/>
        </authorList>
    </citation>
    <scope>NUCLEOTIDE SEQUENCE [LARGE SCALE GENOMIC DNA]</scope>
    <source>
        <strain evidence="8 9">NBRC 12748</strain>
    </source>
</reference>
<dbReference type="AlphaFoldDB" id="A0A4Y3QUI6"/>
<dbReference type="PROSITE" id="PS51318">
    <property type="entry name" value="TAT"/>
    <property type="match status" value="1"/>
</dbReference>
<comment type="caution">
    <text evidence="8">The sequence shown here is derived from an EMBL/GenBank/DDBJ whole genome shotgun (WGS) entry which is preliminary data.</text>
</comment>
<dbReference type="InterPro" id="IPR007484">
    <property type="entry name" value="Peptidase_M28"/>
</dbReference>
<dbReference type="SUPFAM" id="SSF49265">
    <property type="entry name" value="Fibronectin type III"/>
    <property type="match status" value="1"/>
</dbReference>
<dbReference type="CDD" id="cd00063">
    <property type="entry name" value="FN3"/>
    <property type="match status" value="1"/>
</dbReference>